<accession>A0AB37UNF1</accession>
<sequence>MSEVAKLPDETFSTIFSLQRRLLERIDEATATDAAIFERFGEVEETRPELEELQSIRERSTSAYTRLYTLLLRVAEAQPVASSATLNLFTGAIDRADTSLR</sequence>
<evidence type="ECO:0000313" key="1">
    <source>
        <dbReference type="EMBL" id="RUT12946.1"/>
    </source>
</evidence>
<protein>
    <submittedName>
        <fullName evidence="1">Uncharacterized protein</fullName>
    </submittedName>
</protein>
<keyword evidence="2" id="KW-1185">Reference proteome</keyword>
<proteinExistence type="predicted"/>
<evidence type="ECO:0000313" key="2">
    <source>
        <dbReference type="Proteomes" id="UP000282574"/>
    </source>
</evidence>
<gene>
    <name evidence="1" type="ORF">DSM107010_17910</name>
</gene>
<name>A0AB37UNF1_9CYAN</name>
<dbReference type="RefSeq" id="WP_199197415.1">
    <property type="nucleotide sequence ID" value="NZ_JAVKZF010000001.1"/>
</dbReference>
<dbReference type="Proteomes" id="UP000282574">
    <property type="component" value="Unassembled WGS sequence"/>
</dbReference>
<organism evidence="1 2">
    <name type="scientific">Chroococcidiopsis cubana SAG 39.79</name>
    <dbReference type="NCBI Taxonomy" id="388085"/>
    <lineage>
        <taxon>Bacteria</taxon>
        <taxon>Bacillati</taxon>
        <taxon>Cyanobacteriota</taxon>
        <taxon>Cyanophyceae</taxon>
        <taxon>Chroococcidiopsidales</taxon>
        <taxon>Chroococcidiopsidaceae</taxon>
        <taxon>Chroococcidiopsis</taxon>
    </lineage>
</organism>
<reference evidence="1 2" key="1">
    <citation type="journal article" date="2019" name="Genome Biol. Evol.">
        <title>Day and night: Metabolic profiles and evolutionary relationships of six axenic non-marine cyanobacteria.</title>
        <authorList>
            <person name="Will S.E."/>
            <person name="Henke P."/>
            <person name="Boedeker C."/>
            <person name="Huang S."/>
            <person name="Brinkmann H."/>
            <person name="Rohde M."/>
            <person name="Jarek M."/>
            <person name="Friedl T."/>
            <person name="Seufert S."/>
            <person name="Schumacher M."/>
            <person name="Overmann J."/>
            <person name="Neumann-Schaal M."/>
            <person name="Petersen J."/>
        </authorList>
    </citation>
    <scope>NUCLEOTIDE SEQUENCE [LARGE SCALE GENOMIC DNA]</scope>
    <source>
        <strain evidence="1 2">SAG 39.79</strain>
    </source>
</reference>
<dbReference type="EMBL" id="RSCK01000010">
    <property type="protein sequence ID" value="RUT12946.1"/>
    <property type="molecule type" value="Genomic_DNA"/>
</dbReference>
<comment type="caution">
    <text evidence="1">The sequence shown here is derived from an EMBL/GenBank/DDBJ whole genome shotgun (WGS) entry which is preliminary data.</text>
</comment>
<dbReference type="AlphaFoldDB" id="A0AB37UNF1"/>